<evidence type="ECO:0000259" key="7">
    <source>
        <dbReference type="SMART" id="SM00079"/>
    </source>
</evidence>
<dbReference type="Proteomes" id="UP001596500">
    <property type="component" value="Unassembled WGS sequence"/>
</dbReference>
<organism evidence="8 9">
    <name type="scientific">Laceyella putida</name>
    <dbReference type="NCBI Taxonomy" id="110101"/>
    <lineage>
        <taxon>Bacteria</taxon>
        <taxon>Bacillati</taxon>
        <taxon>Bacillota</taxon>
        <taxon>Bacilli</taxon>
        <taxon>Bacillales</taxon>
        <taxon>Thermoactinomycetaceae</taxon>
        <taxon>Laceyella</taxon>
    </lineage>
</organism>
<dbReference type="SUPFAM" id="SSF53850">
    <property type="entry name" value="Periplasmic binding protein-like II"/>
    <property type="match status" value="1"/>
</dbReference>
<dbReference type="PANTHER" id="PTHR30085:SF6">
    <property type="entry name" value="ABC TRANSPORTER GLUTAMINE-BINDING PROTEIN GLNH"/>
    <property type="match status" value="1"/>
</dbReference>
<dbReference type="SMART" id="SM00062">
    <property type="entry name" value="PBPb"/>
    <property type="match status" value="1"/>
</dbReference>
<dbReference type="InterPro" id="IPR001320">
    <property type="entry name" value="Iontro_rcpt_C"/>
</dbReference>
<evidence type="ECO:0000256" key="1">
    <source>
        <dbReference type="ARBA" id="ARBA00010333"/>
    </source>
</evidence>
<dbReference type="RefSeq" id="WP_379866536.1">
    <property type="nucleotide sequence ID" value="NZ_JBHTBW010000053.1"/>
</dbReference>
<comment type="caution">
    <text evidence="8">The sequence shown here is derived from an EMBL/GenBank/DDBJ whole genome shotgun (WGS) entry which is preliminary data.</text>
</comment>
<evidence type="ECO:0000256" key="5">
    <source>
        <dbReference type="SAM" id="SignalP"/>
    </source>
</evidence>
<protein>
    <submittedName>
        <fullName evidence="8">Transporter substrate-binding domain-containing protein</fullName>
    </submittedName>
</protein>
<name>A0ABW2RNC7_9BACL</name>
<comment type="similarity">
    <text evidence="1 4">Belongs to the bacterial solute-binding protein 3 family.</text>
</comment>
<dbReference type="Pfam" id="PF00497">
    <property type="entry name" value="SBP_bac_3"/>
    <property type="match status" value="1"/>
</dbReference>
<accession>A0ABW2RNC7</accession>
<dbReference type="EMBL" id="JBHTBW010000053">
    <property type="protein sequence ID" value="MFC7442573.1"/>
    <property type="molecule type" value="Genomic_DNA"/>
</dbReference>
<evidence type="ECO:0000256" key="4">
    <source>
        <dbReference type="RuleBase" id="RU003744"/>
    </source>
</evidence>
<evidence type="ECO:0000313" key="8">
    <source>
        <dbReference type="EMBL" id="MFC7442573.1"/>
    </source>
</evidence>
<evidence type="ECO:0000259" key="6">
    <source>
        <dbReference type="SMART" id="SM00062"/>
    </source>
</evidence>
<evidence type="ECO:0000256" key="3">
    <source>
        <dbReference type="ARBA" id="ARBA00022729"/>
    </source>
</evidence>
<gene>
    <name evidence="8" type="ORF">ACFQNG_15925</name>
</gene>
<keyword evidence="2" id="KW-0813">Transport</keyword>
<keyword evidence="3 5" id="KW-0732">Signal</keyword>
<dbReference type="InterPro" id="IPR051455">
    <property type="entry name" value="Bact_solute-bind_prot3"/>
</dbReference>
<dbReference type="PROSITE" id="PS01039">
    <property type="entry name" value="SBP_BACTERIAL_3"/>
    <property type="match status" value="1"/>
</dbReference>
<dbReference type="Gene3D" id="3.40.190.10">
    <property type="entry name" value="Periplasmic binding protein-like II"/>
    <property type="match status" value="2"/>
</dbReference>
<sequence>MRKWFAVLLVVALAVFTAACGGTNEADKPASGNLLDEIKQRGKLVVGVKYDTHLFGYKDPQDGQVKGFEVDLMKELAKRLLGDESKLELKEVNSKTRIKLLNGGDIDLICATMTISEKRKKEVDFSRVYFMAGQSLLVPNNSPIKSVADTKGKKVATAKGATSGNNLKAVQPDAQIQLYENYADAFTALRAGQVDALTTDDSILMGMQQQDPNYKLVGGQFTKEPYGIGIKKGNTELQAYVNKFLDDIIQDGTYGKLYEKWFKQEPPKDLPREAVQASPSK</sequence>
<dbReference type="PANTHER" id="PTHR30085">
    <property type="entry name" value="AMINO ACID ABC TRANSPORTER PERMEASE"/>
    <property type="match status" value="1"/>
</dbReference>
<keyword evidence="9" id="KW-1185">Reference proteome</keyword>
<dbReference type="InterPro" id="IPR018313">
    <property type="entry name" value="SBP_3_CS"/>
</dbReference>
<evidence type="ECO:0000313" key="9">
    <source>
        <dbReference type="Proteomes" id="UP001596500"/>
    </source>
</evidence>
<dbReference type="SMART" id="SM00079">
    <property type="entry name" value="PBPe"/>
    <property type="match status" value="1"/>
</dbReference>
<evidence type="ECO:0000256" key="2">
    <source>
        <dbReference type="ARBA" id="ARBA00022448"/>
    </source>
</evidence>
<feature type="chain" id="PRO_5045339194" evidence="5">
    <location>
        <begin position="22"/>
        <end position="281"/>
    </location>
</feature>
<proteinExistence type="inferred from homology"/>
<reference evidence="9" key="1">
    <citation type="journal article" date="2019" name="Int. J. Syst. Evol. Microbiol.">
        <title>The Global Catalogue of Microorganisms (GCM) 10K type strain sequencing project: providing services to taxonomists for standard genome sequencing and annotation.</title>
        <authorList>
            <consortium name="The Broad Institute Genomics Platform"/>
            <consortium name="The Broad Institute Genome Sequencing Center for Infectious Disease"/>
            <person name="Wu L."/>
            <person name="Ma J."/>
        </authorList>
    </citation>
    <scope>NUCLEOTIDE SEQUENCE [LARGE SCALE GENOMIC DNA]</scope>
    <source>
        <strain evidence="9">CGMCC 1.12942</strain>
    </source>
</reference>
<dbReference type="InterPro" id="IPR001638">
    <property type="entry name" value="Solute-binding_3/MltF_N"/>
</dbReference>
<dbReference type="PROSITE" id="PS51257">
    <property type="entry name" value="PROKAR_LIPOPROTEIN"/>
    <property type="match status" value="1"/>
</dbReference>
<feature type="signal peptide" evidence="5">
    <location>
        <begin position="1"/>
        <end position="21"/>
    </location>
</feature>
<feature type="domain" description="Solute-binding protein family 3/N-terminal" evidence="6">
    <location>
        <begin position="43"/>
        <end position="265"/>
    </location>
</feature>
<feature type="domain" description="Ionotropic glutamate receptor C-terminal" evidence="7">
    <location>
        <begin position="43"/>
        <end position="264"/>
    </location>
</feature>